<sequence length="86" mass="10426">MSKTPKIEYYLKDGKIETFPSKRKKIIIVLEYLITKFEMNKKYAEKEINEILNNNHLFDNPLLLRRELIDNKYLSRTSDGKAYWRI</sequence>
<dbReference type="Proteomes" id="UP000034778">
    <property type="component" value="Unassembled WGS sequence"/>
</dbReference>
<protein>
    <recommendedName>
        <fullName evidence="1">DUF2087 domain-containing protein</fullName>
    </recommendedName>
</protein>
<reference evidence="2 3" key="1">
    <citation type="journal article" date="2015" name="Nature">
        <title>rRNA introns, odd ribosomes, and small enigmatic genomes across a large radiation of phyla.</title>
        <authorList>
            <person name="Brown C.T."/>
            <person name="Hug L.A."/>
            <person name="Thomas B.C."/>
            <person name="Sharon I."/>
            <person name="Castelle C.J."/>
            <person name="Singh A."/>
            <person name="Wilkins M.J."/>
            <person name="Williams K.H."/>
            <person name="Banfield J.F."/>
        </authorList>
    </citation>
    <scope>NUCLEOTIDE SEQUENCE [LARGE SCALE GENOMIC DNA]</scope>
</reference>
<evidence type="ECO:0000259" key="1">
    <source>
        <dbReference type="Pfam" id="PF09860"/>
    </source>
</evidence>
<comment type="caution">
    <text evidence="2">The sequence shown here is derived from an EMBL/GenBank/DDBJ whole genome shotgun (WGS) entry which is preliminary data.</text>
</comment>
<dbReference type="InterPro" id="IPR018656">
    <property type="entry name" value="DUF2087"/>
</dbReference>
<dbReference type="Pfam" id="PF09860">
    <property type="entry name" value="DUF2087"/>
    <property type="match status" value="1"/>
</dbReference>
<feature type="domain" description="DUF2087" evidence="1">
    <location>
        <begin position="16"/>
        <end position="85"/>
    </location>
</feature>
<proteinExistence type="predicted"/>
<name>A0A0F9ZZ41_9BACT</name>
<evidence type="ECO:0000313" key="2">
    <source>
        <dbReference type="EMBL" id="KKP44216.1"/>
    </source>
</evidence>
<accession>A0A0F9ZZ41</accession>
<dbReference type="AlphaFoldDB" id="A0A0F9ZZ41"/>
<evidence type="ECO:0000313" key="3">
    <source>
        <dbReference type="Proteomes" id="UP000034778"/>
    </source>
</evidence>
<gene>
    <name evidence="2" type="ORF">UR35_C0010G0008</name>
</gene>
<dbReference type="EMBL" id="LBOW01000010">
    <property type="protein sequence ID" value="KKP44216.1"/>
    <property type="molecule type" value="Genomic_DNA"/>
</dbReference>
<dbReference type="STRING" id="1618566.UR35_C0010G0008"/>
<organism evidence="2 3">
    <name type="scientific">Candidatus Woesebacteria bacterium GW2011_GWB1_33_22</name>
    <dbReference type="NCBI Taxonomy" id="1618566"/>
    <lineage>
        <taxon>Bacteria</taxon>
        <taxon>Candidatus Woeseibacteriota</taxon>
    </lineage>
</organism>